<evidence type="ECO:0000313" key="2">
    <source>
        <dbReference type="Proteomes" id="UP000724584"/>
    </source>
</evidence>
<dbReference type="EMBL" id="JAGIZQ010000004">
    <property type="protein sequence ID" value="KAH6631781.1"/>
    <property type="molecule type" value="Genomic_DNA"/>
</dbReference>
<protein>
    <submittedName>
        <fullName evidence="1">Uncharacterized protein</fullName>
    </submittedName>
</protein>
<dbReference type="Proteomes" id="UP000724584">
    <property type="component" value="Unassembled WGS sequence"/>
</dbReference>
<comment type="caution">
    <text evidence="1">The sequence shown here is derived from an EMBL/GenBank/DDBJ whole genome shotgun (WGS) entry which is preliminary data.</text>
</comment>
<organism evidence="1 2">
    <name type="scientific">Chaetomium tenue</name>
    <dbReference type="NCBI Taxonomy" id="1854479"/>
    <lineage>
        <taxon>Eukaryota</taxon>
        <taxon>Fungi</taxon>
        <taxon>Dikarya</taxon>
        <taxon>Ascomycota</taxon>
        <taxon>Pezizomycotina</taxon>
        <taxon>Sordariomycetes</taxon>
        <taxon>Sordariomycetidae</taxon>
        <taxon>Sordariales</taxon>
        <taxon>Chaetomiaceae</taxon>
        <taxon>Chaetomium</taxon>
    </lineage>
</organism>
<keyword evidence="2" id="KW-1185">Reference proteome</keyword>
<name>A0ACB7P9G1_9PEZI</name>
<reference evidence="1 2" key="1">
    <citation type="journal article" date="2021" name="Nat. Commun.">
        <title>Genetic determinants of endophytism in the Arabidopsis root mycobiome.</title>
        <authorList>
            <person name="Mesny F."/>
            <person name="Miyauchi S."/>
            <person name="Thiergart T."/>
            <person name="Pickel B."/>
            <person name="Atanasova L."/>
            <person name="Karlsson M."/>
            <person name="Huettel B."/>
            <person name="Barry K.W."/>
            <person name="Haridas S."/>
            <person name="Chen C."/>
            <person name="Bauer D."/>
            <person name="Andreopoulos W."/>
            <person name="Pangilinan J."/>
            <person name="LaButti K."/>
            <person name="Riley R."/>
            <person name="Lipzen A."/>
            <person name="Clum A."/>
            <person name="Drula E."/>
            <person name="Henrissat B."/>
            <person name="Kohler A."/>
            <person name="Grigoriev I.V."/>
            <person name="Martin F.M."/>
            <person name="Hacquard S."/>
        </authorList>
    </citation>
    <scope>NUCLEOTIDE SEQUENCE [LARGE SCALE GENOMIC DNA]</scope>
    <source>
        <strain evidence="1 2">MPI-SDFR-AT-0079</strain>
    </source>
</reference>
<evidence type="ECO:0000313" key="1">
    <source>
        <dbReference type="EMBL" id="KAH6631781.1"/>
    </source>
</evidence>
<accession>A0ACB7P9G1</accession>
<proteinExistence type="predicted"/>
<gene>
    <name evidence="1" type="ORF">F5144DRAFT_491410</name>
</gene>
<sequence>GGGGKVPPDRFPLLSYPKHIWSPAGGWYAQPANWKANTAVFGVVIFGITALVWKLSADREYRHKMPEPDRFYPSRNFVVHNPQPRVSSALSAPLDRLRETMESSFQNAFKSQRRVRHLLMAVVVRRRLTLDPIDEFMLISSLGHPGLVPIDPVSDTNSDHSGSEPGPAELELSRLLSFHHETPIDAEAQGDEPFTKIGAGACGAVFARPGKPYAIKLSKTKCHQVLWNDYLSHTKIAQCFRRFGHDEVNVPACHYFAPPDESQFFAQHAGLAEAAEWVCNLPTSALVTERILPLPERIRTLLIDKYCAPHIRGMAKTDAANRDCLARVYLGSTKGKKNRKFFSLRDFKMHLNYMVELQLDIKGLARKIGLALGFIHWGAETDGRGVEFVLGGSSKTTSRGLDTSKLEYDLPRCRGRCCLPFPDGPGSPGSEQTTDTAWQRCETTVVHRPIVEDDGRLPQSGYGDEALGARLRPSTADHDGQKRR</sequence>
<feature type="non-terminal residue" evidence="1">
    <location>
        <position position="1"/>
    </location>
</feature>